<evidence type="ECO:0000256" key="5">
    <source>
        <dbReference type="ARBA" id="ARBA00023136"/>
    </source>
</evidence>
<dbReference type="Proteomes" id="UP000595362">
    <property type="component" value="Chromosome"/>
</dbReference>
<evidence type="ECO:0000256" key="2">
    <source>
        <dbReference type="ARBA" id="ARBA00008854"/>
    </source>
</evidence>
<organism evidence="7 8">
    <name type="scientific">Micavibrio aeruginosavorus</name>
    <dbReference type="NCBI Taxonomy" id="349221"/>
    <lineage>
        <taxon>Bacteria</taxon>
        <taxon>Pseudomonadati</taxon>
        <taxon>Bdellovibrionota</taxon>
        <taxon>Bdellovibrionia</taxon>
        <taxon>Bdellovibrionales</taxon>
        <taxon>Pseudobdellovibrionaceae</taxon>
        <taxon>Micavibrio</taxon>
    </lineage>
</organism>
<reference evidence="7 8" key="1">
    <citation type="submission" date="2020-07" db="EMBL/GenBank/DDBJ databases">
        <title>Huge and variable diversity of episymbiotic CPR bacteria and DPANN archaea in groundwater ecosystems.</title>
        <authorList>
            <person name="He C.Y."/>
            <person name="Keren R."/>
            <person name="Whittaker M."/>
            <person name="Farag I.F."/>
            <person name="Doudna J."/>
            <person name="Cate J.H.D."/>
            <person name="Banfield J.F."/>
        </authorList>
    </citation>
    <scope>NUCLEOTIDE SEQUENCE [LARGE SCALE GENOMIC DNA]</scope>
    <source>
        <strain evidence="7">NC_groundwater_70_Ag_B-0.1um_54_66</strain>
    </source>
</reference>
<comment type="subcellular location">
    <subcellularLocation>
        <location evidence="1">Membrane</location>
        <topology evidence="1">Single-pass membrane protein</topology>
    </subcellularLocation>
</comment>
<dbReference type="PANTHER" id="PTHR34478">
    <property type="entry name" value="PROTEIN LEMA"/>
    <property type="match status" value="1"/>
</dbReference>
<keyword evidence="5 6" id="KW-0472">Membrane</keyword>
<sequence length="220" mass="24190">MNKSLSSVISIALISLPLIGSLIWFALCYNGLVNKEEDVLASWAQVESNYQRRADLIPNLVSSVKTYIEHENQTMTDIARLRSQADTVTQENAKAQEIGKDAVAHLNDEAYMTSLAKAQQNLGGQVRNLMLAVESYPALRSSDQFMQLQAQLEGTENRINVARMAFNEAVGTFNSSIRRMPGSLIAGMGNFQRKAYFKADEEAAAAPRVSFEAPAQDAAQ</sequence>
<proteinExistence type="inferred from homology"/>
<evidence type="ECO:0000256" key="3">
    <source>
        <dbReference type="ARBA" id="ARBA00022692"/>
    </source>
</evidence>
<evidence type="ECO:0000313" key="7">
    <source>
        <dbReference type="EMBL" id="QQG37395.1"/>
    </source>
</evidence>
<dbReference type="InterPro" id="IPR023353">
    <property type="entry name" value="LemA-like_dom_sf"/>
</dbReference>
<dbReference type="GO" id="GO:0016020">
    <property type="term" value="C:membrane"/>
    <property type="evidence" value="ECO:0007669"/>
    <property type="project" value="UniProtKB-SubCell"/>
</dbReference>
<dbReference type="Gene3D" id="1.20.1440.20">
    <property type="entry name" value="LemA-like domain"/>
    <property type="match status" value="1"/>
</dbReference>
<dbReference type="AlphaFoldDB" id="A0A7T5R4N5"/>
<accession>A0A7T5R4N5</accession>
<evidence type="ECO:0000313" key="8">
    <source>
        <dbReference type="Proteomes" id="UP000595362"/>
    </source>
</evidence>
<dbReference type="SUPFAM" id="SSF140478">
    <property type="entry name" value="LemA-like"/>
    <property type="match status" value="1"/>
</dbReference>
<dbReference type="Pfam" id="PF04011">
    <property type="entry name" value="LemA"/>
    <property type="match status" value="1"/>
</dbReference>
<comment type="similarity">
    <text evidence="2">Belongs to the LemA family.</text>
</comment>
<keyword evidence="4 6" id="KW-1133">Transmembrane helix</keyword>
<dbReference type="EMBL" id="CP066681">
    <property type="protein sequence ID" value="QQG37395.1"/>
    <property type="molecule type" value="Genomic_DNA"/>
</dbReference>
<feature type="transmembrane region" description="Helical" evidence="6">
    <location>
        <begin position="7"/>
        <end position="27"/>
    </location>
</feature>
<evidence type="ECO:0000256" key="4">
    <source>
        <dbReference type="ARBA" id="ARBA00022989"/>
    </source>
</evidence>
<protein>
    <submittedName>
        <fullName evidence="7">LemA family protein</fullName>
    </submittedName>
</protein>
<gene>
    <name evidence="7" type="ORF">HYS17_06675</name>
</gene>
<evidence type="ECO:0000256" key="6">
    <source>
        <dbReference type="SAM" id="Phobius"/>
    </source>
</evidence>
<dbReference type="PANTHER" id="PTHR34478:SF2">
    <property type="entry name" value="MEMBRANE PROTEIN"/>
    <property type="match status" value="1"/>
</dbReference>
<evidence type="ECO:0000256" key="1">
    <source>
        <dbReference type="ARBA" id="ARBA00004167"/>
    </source>
</evidence>
<dbReference type="InterPro" id="IPR007156">
    <property type="entry name" value="MamQ_LemA"/>
</dbReference>
<keyword evidence="3 6" id="KW-0812">Transmembrane</keyword>
<name>A0A7T5R4N5_9BACT</name>